<sequence length="203" mass="22939">MGWLYMPRTSLGLHKTAKAYLDAQFTYERPQEGGGTKGLQVLASSCPQNRVYYAAAQVMTNGIGGEVFAIICLVRWNSADKEGLIFGYKDMEESMGPYEDGCPATILDLLTQTQNEYALGWRARCRERLARHQRPLADGDRIKLDQALTFTDGHVADEFVVVKRGRTLAFRDPVTLGLYRISRFKDRLWSIVPTTKIHKTLFA</sequence>
<dbReference type="RefSeq" id="WP_097383716.1">
    <property type="nucleotide sequence ID" value="NZ_CP023741.1"/>
</dbReference>
<feature type="domain" description="DUF6927" evidence="1">
    <location>
        <begin position="113"/>
        <end position="184"/>
    </location>
</feature>
<accession>A0A291N003</accession>
<dbReference type="EMBL" id="CP023741">
    <property type="protein sequence ID" value="ATI80591.1"/>
    <property type="molecule type" value="Genomic_DNA"/>
</dbReference>
<name>A0A291N003_SPHYA</name>
<evidence type="ECO:0000259" key="1">
    <source>
        <dbReference type="Pfam" id="PF21992"/>
    </source>
</evidence>
<proteinExistence type="predicted"/>
<evidence type="ECO:0000313" key="3">
    <source>
        <dbReference type="Proteomes" id="UP000219422"/>
    </source>
</evidence>
<dbReference type="Pfam" id="PF21992">
    <property type="entry name" value="DUF6927"/>
    <property type="match status" value="1"/>
</dbReference>
<evidence type="ECO:0000313" key="2">
    <source>
        <dbReference type="EMBL" id="ATI80591.1"/>
    </source>
</evidence>
<dbReference type="KEGG" id="sya:A6768_11695"/>
<protein>
    <recommendedName>
        <fullName evidence="1">DUF6927 domain-containing protein</fullName>
    </recommendedName>
</protein>
<organism evidence="2 3">
    <name type="scientific">Sphingobium yanoikuyae</name>
    <name type="common">Sphingomonas yanoikuyae</name>
    <dbReference type="NCBI Taxonomy" id="13690"/>
    <lineage>
        <taxon>Bacteria</taxon>
        <taxon>Pseudomonadati</taxon>
        <taxon>Pseudomonadota</taxon>
        <taxon>Alphaproteobacteria</taxon>
        <taxon>Sphingomonadales</taxon>
        <taxon>Sphingomonadaceae</taxon>
        <taxon>Sphingobium</taxon>
    </lineage>
</organism>
<gene>
    <name evidence="2" type="ORF">A6768_11695</name>
</gene>
<dbReference type="Proteomes" id="UP000219422">
    <property type="component" value="Chromosome"/>
</dbReference>
<reference evidence="2 3" key="1">
    <citation type="submission" date="2017-10" db="EMBL/GenBank/DDBJ databases">
        <title>Sphingobium yanoikuyae S72.</title>
        <authorList>
            <person name="Sanchez E."/>
            <person name="Bustos P."/>
            <person name="Mendoza P."/>
            <person name="Guo X."/>
            <person name="Mendoza A."/>
        </authorList>
    </citation>
    <scope>NUCLEOTIDE SEQUENCE [LARGE SCALE GENOMIC DNA]</scope>
    <source>
        <strain evidence="2 3">S72</strain>
    </source>
</reference>
<dbReference type="GeneID" id="57777498"/>
<dbReference type="InterPro" id="IPR053845">
    <property type="entry name" value="DUF6927"/>
</dbReference>
<dbReference type="AlphaFoldDB" id="A0A291N003"/>